<dbReference type="InterPro" id="IPR047042">
    <property type="entry name" value="BipA_II"/>
</dbReference>
<dbReference type="FunFam" id="2.40.30.10:FF:000016">
    <property type="entry name" value="GTP-binding protein TypA"/>
    <property type="match status" value="1"/>
</dbReference>
<evidence type="ECO:0000256" key="1">
    <source>
        <dbReference type="ARBA" id="ARBA00022741"/>
    </source>
</evidence>
<keyword evidence="4" id="KW-0820">tRNA-binding</keyword>
<comment type="subunit">
    <text evidence="4">Monomer.</text>
</comment>
<dbReference type="CDD" id="cd01891">
    <property type="entry name" value="TypA_BipA"/>
    <property type="match status" value="1"/>
</dbReference>
<dbReference type="Pfam" id="PF03144">
    <property type="entry name" value="GTP_EFTU_D2"/>
    <property type="match status" value="1"/>
</dbReference>
<evidence type="ECO:0000256" key="3">
    <source>
        <dbReference type="ARBA" id="ARBA00048548"/>
    </source>
</evidence>
<reference evidence="7" key="1">
    <citation type="submission" date="2016-10" db="EMBL/GenBank/DDBJ databases">
        <authorList>
            <person name="Varghese N."/>
            <person name="Submissions S."/>
        </authorList>
    </citation>
    <scope>NUCLEOTIDE SEQUENCE [LARGE SCALE GENOMIC DNA]</scope>
    <source>
        <strain evidence="7">DSM 11578</strain>
    </source>
</reference>
<evidence type="ECO:0000313" key="6">
    <source>
        <dbReference type="EMBL" id="SFJ85148.1"/>
    </source>
</evidence>
<dbReference type="AlphaFoldDB" id="A0A1I3UP83"/>
<evidence type="ECO:0000256" key="4">
    <source>
        <dbReference type="HAMAP-Rule" id="MF_00849"/>
    </source>
</evidence>
<feature type="binding site" evidence="4">
    <location>
        <begin position="20"/>
        <end position="25"/>
    </location>
    <ligand>
        <name>GTP</name>
        <dbReference type="ChEBI" id="CHEBI:37565"/>
    </ligand>
</feature>
<dbReference type="InterPro" id="IPR048876">
    <property type="entry name" value="BipA_C"/>
</dbReference>
<dbReference type="InterPro" id="IPR009000">
    <property type="entry name" value="Transl_B-barrel_sf"/>
</dbReference>
<dbReference type="PANTHER" id="PTHR42908:SF8">
    <property type="entry name" value="TR-TYPE G DOMAIN-CONTAINING PROTEIN"/>
    <property type="match status" value="1"/>
</dbReference>
<dbReference type="FunFam" id="3.30.70.870:FF:000003">
    <property type="entry name" value="GTP-binding protein TypA"/>
    <property type="match status" value="1"/>
</dbReference>
<dbReference type="PANTHER" id="PTHR42908">
    <property type="entry name" value="TRANSLATION ELONGATION FACTOR-RELATED"/>
    <property type="match status" value="1"/>
</dbReference>
<dbReference type="InterPro" id="IPR027417">
    <property type="entry name" value="P-loop_NTPase"/>
</dbReference>
<dbReference type="InterPro" id="IPR006298">
    <property type="entry name" value="BipA"/>
</dbReference>
<dbReference type="NCBIfam" id="TIGR01394">
    <property type="entry name" value="TypA_BipA"/>
    <property type="match status" value="1"/>
</dbReference>
<dbReference type="Pfam" id="PF21018">
    <property type="entry name" value="BipA_C"/>
    <property type="match status" value="1"/>
</dbReference>
<comment type="function">
    <text evidence="4">A 50S ribosomal subunit assembly protein with GTPase activity, required for 50S subunit assembly at low temperatures, may also play a role in translation. Binds GTP and analogs. Binds the 70S ribosome between the 30S and 50S subunits, in a similar position as ribosome-bound EF-G; it contacts a number of ribosomal proteins, both rRNAs and the A-site tRNA.</text>
</comment>
<dbReference type="FunFam" id="2.40.50.250:FF:000001">
    <property type="entry name" value="GTP-binding protein TypA"/>
    <property type="match status" value="1"/>
</dbReference>
<comment type="catalytic activity">
    <reaction evidence="3 4">
        <text>GTP + H2O = GDP + phosphate + H(+)</text>
        <dbReference type="Rhea" id="RHEA:19669"/>
        <dbReference type="ChEBI" id="CHEBI:15377"/>
        <dbReference type="ChEBI" id="CHEBI:15378"/>
        <dbReference type="ChEBI" id="CHEBI:37565"/>
        <dbReference type="ChEBI" id="CHEBI:43474"/>
        <dbReference type="ChEBI" id="CHEBI:58189"/>
    </reaction>
</comment>
<comment type="similarity">
    <text evidence="4">Belongs to the TRAFAC class translation factor GTPase superfamily. Classic translation factor GTPase family. BipA subfamily.</text>
</comment>
<dbReference type="PROSITE" id="PS00301">
    <property type="entry name" value="G_TR_1"/>
    <property type="match status" value="1"/>
</dbReference>
<name>A0A1I3UP83_9GAMM</name>
<dbReference type="InterPro" id="IPR000795">
    <property type="entry name" value="T_Tr_GTP-bd_dom"/>
</dbReference>
<dbReference type="InterPro" id="IPR035651">
    <property type="entry name" value="BipA_V"/>
</dbReference>
<dbReference type="SUPFAM" id="SSF50447">
    <property type="entry name" value="Translation proteins"/>
    <property type="match status" value="1"/>
</dbReference>
<dbReference type="RefSeq" id="WP_091711459.1">
    <property type="nucleotide sequence ID" value="NZ_FOSH01000002.1"/>
</dbReference>
<dbReference type="GO" id="GO:0009409">
    <property type="term" value="P:response to cold"/>
    <property type="evidence" value="ECO:0007669"/>
    <property type="project" value="UniProtKB-ARBA"/>
</dbReference>
<dbReference type="CDD" id="cd16263">
    <property type="entry name" value="BipA_III"/>
    <property type="match status" value="1"/>
</dbReference>
<keyword evidence="4" id="KW-0694">RNA-binding</keyword>
<dbReference type="InterPro" id="IPR004161">
    <property type="entry name" value="EFTu-like_2"/>
</dbReference>
<feature type="domain" description="Tr-type G" evidence="5">
    <location>
        <begin position="8"/>
        <end position="204"/>
    </location>
</feature>
<dbReference type="Proteomes" id="UP000198924">
    <property type="component" value="Unassembled WGS sequence"/>
</dbReference>
<keyword evidence="7" id="KW-1185">Reference proteome</keyword>
<dbReference type="HAMAP" id="MF_00849">
    <property type="entry name" value="BipA"/>
    <property type="match status" value="1"/>
</dbReference>
<dbReference type="GO" id="GO:0097216">
    <property type="term" value="F:guanosine tetraphosphate binding"/>
    <property type="evidence" value="ECO:0007669"/>
    <property type="project" value="UniProtKB-ARBA"/>
</dbReference>
<protein>
    <recommendedName>
        <fullName evidence="4">Large ribosomal subunit assembly factor BipA</fullName>
        <ecNumber evidence="4">3.6.5.-</ecNumber>
    </recommendedName>
    <alternativeName>
        <fullName evidence="4">GTP-binding protein BipA</fullName>
    </alternativeName>
</protein>
<dbReference type="EC" id="3.6.5.-" evidence="4"/>
<organism evidence="6 7">
    <name type="scientific">Methylophaga sulfidovorans</name>
    <dbReference type="NCBI Taxonomy" id="45496"/>
    <lineage>
        <taxon>Bacteria</taxon>
        <taxon>Pseudomonadati</taxon>
        <taxon>Pseudomonadota</taxon>
        <taxon>Gammaproteobacteria</taxon>
        <taxon>Thiotrichales</taxon>
        <taxon>Piscirickettsiaceae</taxon>
        <taxon>Methylophaga</taxon>
    </lineage>
</organism>
<dbReference type="GO" id="GO:0010467">
    <property type="term" value="P:gene expression"/>
    <property type="evidence" value="ECO:0007669"/>
    <property type="project" value="UniProtKB-ARBA"/>
</dbReference>
<dbReference type="GO" id="GO:0019843">
    <property type="term" value="F:rRNA binding"/>
    <property type="evidence" value="ECO:0007669"/>
    <property type="project" value="UniProtKB-KW"/>
</dbReference>
<keyword evidence="4" id="KW-0690">Ribosome biogenesis</keyword>
<dbReference type="GO" id="GO:1990904">
    <property type="term" value="C:ribonucleoprotein complex"/>
    <property type="evidence" value="ECO:0007669"/>
    <property type="project" value="TreeGrafter"/>
</dbReference>
<dbReference type="GO" id="GO:0005829">
    <property type="term" value="C:cytosol"/>
    <property type="evidence" value="ECO:0007669"/>
    <property type="project" value="TreeGrafter"/>
</dbReference>
<keyword evidence="4" id="KW-0378">Hydrolase</keyword>
<dbReference type="Pfam" id="PF00009">
    <property type="entry name" value="GTP_EFTU"/>
    <property type="match status" value="1"/>
</dbReference>
<dbReference type="Gene3D" id="2.40.50.250">
    <property type="entry name" value="bipa protein"/>
    <property type="match status" value="1"/>
</dbReference>
<dbReference type="GO" id="GO:0003924">
    <property type="term" value="F:GTPase activity"/>
    <property type="evidence" value="ECO:0007669"/>
    <property type="project" value="UniProtKB-UniRule"/>
</dbReference>
<dbReference type="InterPro" id="IPR031157">
    <property type="entry name" value="G_TR_CS"/>
</dbReference>
<keyword evidence="2 4" id="KW-0342">GTP-binding</keyword>
<dbReference type="CDD" id="cd03710">
    <property type="entry name" value="BipA_TypA_C"/>
    <property type="match status" value="1"/>
</dbReference>
<gene>
    <name evidence="4" type="primary">bipA</name>
    <name evidence="6" type="ORF">SAMN04488079_10261</name>
</gene>
<dbReference type="FunFam" id="3.30.70.240:FF:000002">
    <property type="entry name" value="GTP-binding protein TypA"/>
    <property type="match status" value="1"/>
</dbReference>
<dbReference type="InterPro" id="IPR035647">
    <property type="entry name" value="EFG_III/V"/>
</dbReference>
<dbReference type="STRING" id="45496.SAMN04488079_10261"/>
<keyword evidence="4" id="KW-0963">Cytoplasm</keyword>
<dbReference type="Gene3D" id="2.40.30.10">
    <property type="entry name" value="Translation factors"/>
    <property type="match status" value="1"/>
</dbReference>
<evidence type="ECO:0000259" key="5">
    <source>
        <dbReference type="PROSITE" id="PS51722"/>
    </source>
</evidence>
<dbReference type="EMBL" id="FOSH01000002">
    <property type="protein sequence ID" value="SFJ85148.1"/>
    <property type="molecule type" value="Genomic_DNA"/>
</dbReference>
<dbReference type="Gene3D" id="3.30.70.240">
    <property type="match status" value="1"/>
</dbReference>
<dbReference type="InterPro" id="IPR000640">
    <property type="entry name" value="EFG_V-like"/>
</dbReference>
<dbReference type="InterPro" id="IPR005225">
    <property type="entry name" value="Small_GTP-bd"/>
</dbReference>
<dbReference type="GO" id="GO:0000049">
    <property type="term" value="F:tRNA binding"/>
    <property type="evidence" value="ECO:0007669"/>
    <property type="project" value="UniProtKB-KW"/>
</dbReference>
<dbReference type="CDD" id="cd03691">
    <property type="entry name" value="BipA_TypA_II"/>
    <property type="match status" value="1"/>
</dbReference>
<dbReference type="InterPro" id="IPR047043">
    <property type="entry name" value="BipA_III"/>
</dbReference>
<dbReference type="PRINTS" id="PR00315">
    <property type="entry name" value="ELONGATNFCT"/>
</dbReference>
<keyword evidence="1 4" id="KW-0547">Nucleotide-binding</keyword>
<dbReference type="InterPro" id="IPR042116">
    <property type="entry name" value="TypA/BipA_C"/>
</dbReference>
<dbReference type="GO" id="GO:0000027">
    <property type="term" value="P:ribosomal large subunit assembly"/>
    <property type="evidence" value="ECO:0007669"/>
    <property type="project" value="UniProtKB-UniRule"/>
</dbReference>
<evidence type="ECO:0000256" key="2">
    <source>
        <dbReference type="ARBA" id="ARBA00023134"/>
    </source>
</evidence>
<dbReference type="InterPro" id="IPR047041">
    <property type="entry name" value="BipA_GTP-bd_dom"/>
</dbReference>
<dbReference type="Pfam" id="PF00679">
    <property type="entry name" value="EFG_C"/>
    <property type="match status" value="1"/>
</dbReference>
<dbReference type="Gene3D" id="3.40.50.300">
    <property type="entry name" value="P-loop containing nucleotide triphosphate hydrolases"/>
    <property type="match status" value="1"/>
</dbReference>
<dbReference type="FunFam" id="3.40.50.300:FF:000055">
    <property type="entry name" value="GTP-binding protein TypA"/>
    <property type="match status" value="1"/>
</dbReference>
<dbReference type="OrthoDB" id="5619066at2"/>
<dbReference type="GO" id="GO:0005525">
    <property type="term" value="F:GTP binding"/>
    <property type="evidence" value="ECO:0007669"/>
    <property type="project" value="UniProtKB-UniRule"/>
</dbReference>
<dbReference type="SUPFAM" id="SSF52540">
    <property type="entry name" value="P-loop containing nucleoside triphosphate hydrolases"/>
    <property type="match status" value="1"/>
</dbReference>
<feature type="binding site" evidence="4">
    <location>
        <begin position="133"/>
        <end position="136"/>
    </location>
    <ligand>
        <name>GTP</name>
        <dbReference type="ChEBI" id="CHEBI:37565"/>
    </ligand>
</feature>
<dbReference type="PROSITE" id="PS51722">
    <property type="entry name" value="G_TR_2"/>
    <property type="match status" value="1"/>
</dbReference>
<dbReference type="GO" id="GO:0043022">
    <property type="term" value="F:ribosome binding"/>
    <property type="evidence" value="ECO:0007669"/>
    <property type="project" value="UniProtKB-UniRule"/>
</dbReference>
<dbReference type="NCBIfam" id="TIGR00231">
    <property type="entry name" value="small_GTP"/>
    <property type="match status" value="1"/>
</dbReference>
<evidence type="ECO:0000313" key="7">
    <source>
        <dbReference type="Proteomes" id="UP000198924"/>
    </source>
</evidence>
<dbReference type="SUPFAM" id="SSF54980">
    <property type="entry name" value="EF-G C-terminal domain-like"/>
    <property type="match status" value="2"/>
</dbReference>
<comment type="subcellular location">
    <subcellularLocation>
        <location evidence="4">Cytoplasm</location>
    </subcellularLocation>
    <text evidence="4">Binds to ribosomes.</text>
</comment>
<dbReference type="Gene3D" id="3.30.70.870">
    <property type="entry name" value="Elongation Factor G (Translational Gtpase), domain 3"/>
    <property type="match status" value="1"/>
</dbReference>
<accession>A0A1I3UP83</accession>
<keyword evidence="4" id="KW-0699">rRNA-binding</keyword>
<sequence length="609" mass="67577">MTNKRDISKLRNIAIIAHVDHGKTTLVDQLLRQSGTFGEHEELTERVMDSNDLERERGITILSKNTAIRWNDYHINIVDTPGHADFGGEVERVLSMVDSVLLLVDSSEGPMPQTRFVTQKALALGLKPIVVINKIDKPSARPDWVLDQTFDLFVNLDATDEQLDFDVIYASGLNGFAGMEDTVRGGDMTPLFELVVDKVSHPNVDADGPFRMQVSSLDYNSYVGVIGVGRIERGRVKTNTPVTVVDREGKKRNGRVQQVMGFLGLQREEVAEAQAGDIIAFTGLDPLNISDTLCDPNAVEALPPLSVDEPTVTMTFQVNNSPFAGKDGKFITTRQIKERLDRELIHNVALRVEQVPTDPDKFKVSGRGELHLSVLIENMRREGFELGVSRPEVIIREVDGVKEEPFESVTIDIEEEHQGTVMEKMGERGADLKNMVPDGKGRVRLDFIIPSRGLIGFRTEFLTATQGTGLIYSVFDHYAPMKAGSFGKRINGVLIANGVGKAVAFAIFNLQDRGRMFIGHGDEVYEGMVIGIHSRDNDLVVNPLKGKQLTNMRASGSDEAVTLVPPIRMSLEQALEFIGDDELLEVTPKAIRVRKKFLLEHERKRASRG</sequence>
<proteinExistence type="inferred from homology"/>